<dbReference type="InterPro" id="IPR051179">
    <property type="entry name" value="WD_repeat_multifunction"/>
</dbReference>
<evidence type="ECO:0000313" key="7">
    <source>
        <dbReference type="Proteomes" id="UP001050691"/>
    </source>
</evidence>
<evidence type="ECO:0000256" key="1">
    <source>
        <dbReference type="ARBA" id="ARBA00022574"/>
    </source>
</evidence>
<dbReference type="EMBL" id="BPWL01000004">
    <property type="protein sequence ID" value="GJJ09325.1"/>
    <property type="molecule type" value="Genomic_DNA"/>
</dbReference>
<evidence type="ECO:0000256" key="5">
    <source>
        <dbReference type="PROSITE-ProRule" id="PRU00221"/>
    </source>
</evidence>
<organism evidence="6 7">
    <name type="scientific">Clathrus columnatus</name>
    <dbReference type="NCBI Taxonomy" id="1419009"/>
    <lineage>
        <taxon>Eukaryota</taxon>
        <taxon>Fungi</taxon>
        <taxon>Dikarya</taxon>
        <taxon>Basidiomycota</taxon>
        <taxon>Agaricomycotina</taxon>
        <taxon>Agaricomycetes</taxon>
        <taxon>Phallomycetidae</taxon>
        <taxon>Phallales</taxon>
        <taxon>Clathraceae</taxon>
        <taxon>Clathrus</taxon>
    </lineage>
</organism>
<keyword evidence="1 5" id="KW-0853">WD repeat</keyword>
<dbReference type="PROSITE" id="PS50082">
    <property type="entry name" value="WD_REPEATS_2"/>
    <property type="match status" value="1"/>
</dbReference>
<comment type="similarity">
    <text evidence="4">Belongs to the WD repeat PAAF1/RPN14 family.</text>
</comment>
<sequence length="436" mass="47956">MAVGPARRGKDDFQTVIADVQDGTISEESFWVSCYKQDYESVHGQVRVRQKQGIIDSTGSHRVDLIPDKIEFKKDEQNVYFVVACPPLFIPPTKLRVPRQVIGEQNQKRFIDFLYQPNEFTAFDVAPDASIYATGDHNGNVSVCSTSGTSSKLKSAVHVSTILSLRFFPSSKVILTAGNDFSLAIVSAEDLSVPRKLKGHTRAVTDCGIISRGRNILSCSKDGTFRLWDVGSGTQIRAFNSHNYSPVHKMALGIKDIDPILAPPDGERTVEPLPPFIDPREVETDDKVAFGALNNGTFEAFDLRTKSSFFHFEPSSSTGNSPLESLAYSSSDHMLATGSRLGTISIYDTRQMSEKLFAFHRNSSSIEDMVFLPSSNNEVRLGIASTDGLPFVTSIRPEGPQIVEELVGYNCDAVRSIRAVNGGIWTAGDDGLVRRY</sequence>
<dbReference type="SMART" id="SM00320">
    <property type="entry name" value="WD40"/>
    <property type="match status" value="4"/>
</dbReference>
<dbReference type="PANTHER" id="PTHR19857">
    <property type="entry name" value="MITOCHONDRIAL DIVISION PROTEIN 1-RELATED"/>
    <property type="match status" value="1"/>
</dbReference>
<evidence type="ECO:0000256" key="3">
    <source>
        <dbReference type="ARBA" id="ARBA00022942"/>
    </source>
</evidence>
<dbReference type="GO" id="GO:0000502">
    <property type="term" value="C:proteasome complex"/>
    <property type="evidence" value="ECO:0007669"/>
    <property type="project" value="UniProtKB-KW"/>
</dbReference>
<reference evidence="6" key="1">
    <citation type="submission" date="2021-10" db="EMBL/GenBank/DDBJ databases">
        <title>De novo Genome Assembly of Clathrus columnatus (Basidiomycota, Fungi) Using Illumina and Nanopore Sequence Data.</title>
        <authorList>
            <person name="Ogiso-Tanaka E."/>
            <person name="Itagaki H."/>
            <person name="Hosoya T."/>
            <person name="Hosaka K."/>
        </authorList>
    </citation>
    <scope>NUCLEOTIDE SEQUENCE</scope>
    <source>
        <strain evidence="6">MO-923</strain>
    </source>
</reference>
<dbReference type="PROSITE" id="PS50294">
    <property type="entry name" value="WD_REPEATS_REGION"/>
    <property type="match status" value="1"/>
</dbReference>
<comment type="caution">
    <text evidence="6">The sequence shown here is derived from an EMBL/GenBank/DDBJ whole genome shotgun (WGS) entry which is preliminary data.</text>
</comment>
<name>A0AAV5ABL9_9AGAM</name>
<dbReference type="Gene3D" id="2.130.10.10">
    <property type="entry name" value="YVTN repeat-like/Quinoprotein amine dehydrogenase"/>
    <property type="match status" value="2"/>
</dbReference>
<evidence type="ECO:0000313" key="6">
    <source>
        <dbReference type="EMBL" id="GJJ09325.1"/>
    </source>
</evidence>
<proteinExistence type="inferred from homology"/>
<evidence type="ECO:0008006" key="8">
    <source>
        <dbReference type="Google" id="ProtNLM"/>
    </source>
</evidence>
<evidence type="ECO:0000256" key="4">
    <source>
        <dbReference type="ARBA" id="ARBA00038321"/>
    </source>
</evidence>
<protein>
    <recommendedName>
        <fullName evidence="8">WD40 repeat-like protein</fullName>
    </recommendedName>
</protein>
<gene>
    <name evidence="6" type="ORF">Clacol_003547</name>
</gene>
<dbReference type="SUPFAM" id="SSF50978">
    <property type="entry name" value="WD40 repeat-like"/>
    <property type="match status" value="1"/>
</dbReference>
<keyword evidence="2" id="KW-0677">Repeat</keyword>
<keyword evidence="7" id="KW-1185">Reference proteome</keyword>
<accession>A0AAV5ABL9</accession>
<dbReference type="AlphaFoldDB" id="A0AAV5ABL9"/>
<dbReference type="PANTHER" id="PTHR19857:SF19">
    <property type="entry name" value="26S PROTEASOME REGULATORY SUBUNIT RPN14"/>
    <property type="match status" value="1"/>
</dbReference>
<dbReference type="Pfam" id="PF00400">
    <property type="entry name" value="WD40"/>
    <property type="match status" value="2"/>
</dbReference>
<evidence type="ECO:0000256" key="2">
    <source>
        <dbReference type="ARBA" id="ARBA00022737"/>
    </source>
</evidence>
<dbReference type="InterPro" id="IPR015943">
    <property type="entry name" value="WD40/YVTN_repeat-like_dom_sf"/>
</dbReference>
<dbReference type="InterPro" id="IPR036322">
    <property type="entry name" value="WD40_repeat_dom_sf"/>
</dbReference>
<feature type="repeat" description="WD" evidence="5">
    <location>
        <begin position="197"/>
        <end position="238"/>
    </location>
</feature>
<dbReference type="InterPro" id="IPR001680">
    <property type="entry name" value="WD40_rpt"/>
</dbReference>
<keyword evidence="3" id="KW-0647">Proteasome</keyword>
<dbReference type="Proteomes" id="UP001050691">
    <property type="component" value="Unassembled WGS sequence"/>
</dbReference>